<dbReference type="GO" id="GO:0016491">
    <property type="term" value="F:oxidoreductase activity"/>
    <property type="evidence" value="ECO:0007669"/>
    <property type="project" value="UniProtKB-KW"/>
</dbReference>
<evidence type="ECO:0000259" key="2">
    <source>
        <dbReference type="Pfam" id="PF00248"/>
    </source>
</evidence>
<gene>
    <name evidence="3" type="ORF">PAC_17137</name>
</gene>
<organism evidence="3 4">
    <name type="scientific">Phialocephala subalpina</name>
    <dbReference type="NCBI Taxonomy" id="576137"/>
    <lineage>
        <taxon>Eukaryota</taxon>
        <taxon>Fungi</taxon>
        <taxon>Dikarya</taxon>
        <taxon>Ascomycota</taxon>
        <taxon>Pezizomycotina</taxon>
        <taxon>Leotiomycetes</taxon>
        <taxon>Helotiales</taxon>
        <taxon>Mollisiaceae</taxon>
        <taxon>Phialocephala</taxon>
        <taxon>Phialocephala fortinii species complex</taxon>
    </lineage>
</organism>
<feature type="domain" description="NADP-dependent oxidoreductase" evidence="2">
    <location>
        <begin position="15"/>
        <end position="321"/>
    </location>
</feature>
<dbReference type="Gene3D" id="3.20.20.100">
    <property type="entry name" value="NADP-dependent oxidoreductase domain"/>
    <property type="match status" value="1"/>
</dbReference>
<dbReference type="SUPFAM" id="SSF51430">
    <property type="entry name" value="NAD(P)-linked oxidoreductase"/>
    <property type="match status" value="1"/>
</dbReference>
<dbReference type="Pfam" id="PF00248">
    <property type="entry name" value="Aldo_ket_red"/>
    <property type="match status" value="1"/>
</dbReference>
<dbReference type="CDD" id="cd19079">
    <property type="entry name" value="AKR_EcYajO-like"/>
    <property type="match status" value="1"/>
</dbReference>
<name>A0A1L7XQJ3_9HELO</name>
<sequence length="348" mass="39020">MEYVQLGKSGLKVSKVILGTMSFGDPSKAMGWTIPEAEALPVLKRAFDLGINTWDTADVYSIGGSERIVGKALREYNIPRERVVILTKCFSGLPENIDELGDMERFMQMSVNDGVMVNRVGLSRKHIFDAVDASIARLGTYIDVLQIHRLDRETPREEIMKALNDVVESGKVRYIGACTMAAWEFQSLQNIAKKNGWHQFISMQDYYSLLYRENERELIPYCRDAGVGIIPYSPLARGLLTRPYNSEPTTRQKTDQFSEFILGETTSADIEIIKRVEELAQRKGVNMVTIALAWCVARGVIPIVGIASIDRVNQTVESFKLGKAGLLEKEDIEFLEEKYVAKPLIAAG</sequence>
<evidence type="ECO:0000313" key="4">
    <source>
        <dbReference type="Proteomes" id="UP000184330"/>
    </source>
</evidence>
<protein>
    <submittedName>
        <fullName evidence="3">Related to aryl-alcohol dehydrogenases</fullName>
    </submittedName>
</protein>
<dbReference type="STRING" id="576137.A0A1L7XQJ3"/>
<dbReference type="InterPro" id="IPR050523">
    <property type="entry name" value="AKR_Detox_Biosynth"/>
</dbReference>
<dbReference type="AlphaFoldDB" id="A0A1L7XQJ3"/>
<evidence type="ECO:0000313" key="3">
    <source>
        <dbReference type="EMBL" id="CZR67238.1"/>
    </source>
</evidence>
<dbReference type="GO" id="GO:0005829">
    <property type="term" value="C:cytosol"/>
    <property type="evidence" value="ECO:0007669"/>
    <property type="project" value="UniProtKB-ARBA"/>
</dbReference>
<accession>A0A1L7XQJ3</accession>
<proteinExistence type="predicted"/>
<keyword evidence="1" id="KW-0560">Oxidoreductase</keyword>
<dbReference type="OrthoDB" id="1720422at2759"/>
<dbReference type="Proteomes" id="UP000184330">
    <property type="component" value="Unassembled WGS sequence"/>
</dbReference>
<dbReference type="EMBL" id="FJOG01000042">
    <property type="protein sequence ID" value="CZR67238.1"/>
    <property type="molecule type" value="Genomic_DNA"/>
</dbReference>
<dbReference type="FunFam" id="3.20.20.100:FF:000004">
    <property type="entry name" value="Oxidoreductase, aldo/keto reductase"/>
    <property type="match status" value="1"/>
</dbReference>
<reference evidence="3 4" key="1">
    <citation type="submission" date="2016-03" db="EMBL/GenBank/DDBJ databases">
        <authorList>
            <person name="Ploux O."/>
        </authorList>
    </citation>
    <scope>NUCLEOTIDE SEQUENCE [LARGE SCALE GENOMIC DNA]</scope>
    <source>
        <strain evidence="3 4">UAMH 11012</strain>
    </source>
</reference>
<dbReference type="PANTHER" id="PTHR43364:SF15">
    <property type="entry name" value="ARYL-ALCOHOL DEHYDROGENASE AAD16-RELATED"/>
    <property type="match status" value="1"/>
</dbReference>
<evidence type="ECO:0000256" key="1">
    <source>
        <dbReference type="ARBA" id="ARBA00023002"/>
    </source>
</evidence>
<dbReference type="InterPro" id="IPR023210">
    <property type="entry name" value="NADP_OxRdtase_dom"/>
</dbReference>
<dbReference type="PANTHER" id="PTHR43364">
    <property type="entry name" value="NADH-SPECIFIC METHYLGLYOXAL REDUCTASE-RELATED"/>
    <property type="match status" value="1"/>
</dbReference>
<keyword evidence="4" id="KW-1185">Reference proteome</keyword>
<dbReference type="InterPro" id="IPR036812">
    <property type="entry name" value="NAD(P)_OxRdtase_dom_sf"/>
</dbReference>